<evidence type="ECO:0000313" key="3">
    <source>
        <dbReference type="Proteomes" id="UP001280121"/>
    </source>
</evidence>
<comment type="caution">
    <text evidence="2">The sequence shown here is derived from an EMBL/GenBank/DDBJ whole genome shotgun (WGS) entry which is preliminary data.</text>
</comment>
<proteinExistence type="predicted"/>
<evidence type="ECO:0000256" key="1">
    <source>
        <dbReference type="SAM" id="MobiDB-lite"/>
    </source>
</evidence>
<feature type="compositionally biased region" description="Basic and acidic residues" evidence="1">
    <location>
        <begin position="146"/>
        <end position="159"/>
    </location>
</feature>
<keyword evidence="3" id="KW-1185">Reference proteome</keyword>
<name>A0AAD9TGS0_9ROSI</name>
<dbReference type="EMBL" id="JANJYI010000009">
    <property type="protein sequence ID" value="KAK2635548.1"/>
    <property type="molecule type" value="Genomic_DNA"/>
</dbReference>
<accession>A0AAD9TGS0</accession>
<evidence type="ECO:0000313" key="2">
    <source>
        <dbReference type="EMBL" id="KAK2635548.1"/>
    </source>
</evidence>
<feature type="region of interest" description="Disordered" evidence="1">
    <location>
        <begin position="136"/>
        <end position="159"/>
    </location>
</feature>
<evidence type="ECO:0008006" key="4">
    <source>
        <dbReference type="Google" id="ProtNLM"/>
    </source>
</evidence>
<sequence length="714" mass="81920">MLTGMEEFLWGCQNVDGLVDKGKTTFVKAKKVHPTSRIAGQSEKEKRVIYCQNPLVKPVFHQMRLDNRGFVVGRIEQMRSEVLGHINGNEKLIRMADPITYGFVVMPPLGQNIINPNDLYVDPGFGLNKVDIPQPFQELMGSSSGKEGDGSQDSEKRVDDILKQSYNRGVRGRGRRRVRAPSSHGMCTRRTSKHSALFETDGSELELEDNFSNVIEESVVRGVSFDEANQFYGKDDDYISWNVRGLGQPEKRLVVSKHVKKLKSSFLLLLESNVRSVDYRCSIILGELAILKKKVVICNLYALNVDIERVELWEFIVVNQRRFSVPWIVRDVMELAKNTWKLKSVVGSKGFVLAAKLRTVKKVFKWLQNEVKLEDRSSNNMEVSLEVVELSAKVSSWNAKLRAQRRKIMAEMWADLLKEERNWRQKAKVKWFMEGDRNSNFFHMVCNSRRHRNFIDNIAINSVLCVGPNQVREGIFNFFKNQLRLRNMANEVIGKAQMAFVARRQIIDSFVIANEVLSSWTSEKEGGIMLKLNFEKAYDSVDHKFLDSCLEVVFPRIYALAVNKTGMVSEFGNWIGSVWDWQVATRRPILGWEESVWFIFLSELDKFRIRKPNPDSLIWTLTPFSKFLSGVVPLKVDLFIWMLANQRVLVGELLPKFTASPLSSSILIRNLKVGCVDVIKKKRKVSISWSLPLERELKFNVDEPTRGKPGRSGI</sequence>
<dbReference type="Proteomes" id="UP001280121">
    <property type="component" value="Unassembled WGS sequence"/>
</dbReference>
<gene>
    <name evidence="2" type="ORF">Ddye_030340</name>
</gene>
<dbReference type="AlphaFoldDB" id="A0AAD9TGS0"/>
<protein>
    <recommendedName>
        <fullName evidence="4">Reverse transcriptase domain-containing protein</fullName>
    </recommendedName>
</protein>
<organism evidence="2 3">
    <name type="scientific">Dipteronia dyeriana</name>
    <dbReference type="NCBI Taxonomy" id="168575"/>
    <lineage>
        <taxon>Eukaryota</taxon>
        <taxon>Viridiplantae</taxon>
        <taxon>Streptophyta</taxon>
        <taxon>Embryophyta</taxon>
        <taxon>Tracheophyta</taxon>
        <taxon>Spermatophyta</taxon>
        <taxon>Magnoliopsida</taxon>
        <taxon>eudicotyledons</taxon>
        <taxon>Gunneridae</taxon>
        <taxon>Pentapetalae</taxon>
        <taxon>rosids</taxon>
        <taxon>malvids</taxon>
        <taxon>Sapindales</taxon>
        <taxon>Sapindaceae</taxon>
        <taxon>Hippocastanoideae</taxon>
        <taxon>Acereae</taxon>
        <taxon>Dipteronia</taxon>
    </lineage>
</organism>
<reference evidence="2" key="1">
    <citation type="journal article" date="2023" name="Plant J.">
        <title>Genome sequences and population genomics provide insights into the demographic history, inbreeding, and mutation load of two 'living fossil' tree species of Dipteronia.</title>
        <authorList>
            <person name="Feng Y."/>
            <person name="Comes H.P."/>
            <person name="Chen J."/>
            <person name="Zhu S."/>
            <person name="Lu R."/>
            <person name="Zhang X."/>
            <person name="Li P."/>
            <person name="Qiu J."/>
            <person name="Olsen K.M."/>
            <person name="Qiu Y."/>
        </authorList>
    </citation>
    <scope>NUCLEOTIDE SEQUENCE</scope>
    <source>
        <strain evidence="2">KIB01</strain>
    </source>
</reference>
<feature type="region of interest" description="Disordered" evidence="1">
    <location>
        <begin position="172"/>
        <end position="192"/>
    </location>
</feature>